<organism evidence="4 5">
    <name type="scientific">Actinomadura nitritigenes</name>
    <dbReference type="NCBI Taxonomy" id="134602"/>
    <lineage>
        <taxon>Bacteria</taxon>
        <taxon>Bacillati</taxon>
        <taxon>Actinomycetota</taxon>
        <taxon>Actinomycetes</taxon>
        <taxon>Streptosporangiales</taxon>
        <taxon>Thermomonosporaceae</taxon>
        <taxon>Actinomadura</taxon>
    </lineage>
</organism>
<accession>A0ABS3R720</accession>
<keyword evidence="5" id="KW-1185">Reference proteome</keyword>
<dbReference type="Pfam" id="PF01813">
    <property type="entry name" value="ATP-synt_D"/>
    <property type="match status" value="1"/>
</dbReference>
<dbReference type="Gene3D" id="1.10.287.3240">
    <property type="match status" value="1"/>
</dbReference>
<gene>
    <name evidence="4" type="ORF">J4557_28060</name>
</gene>
<dbReference type="RefSeq" id="WP_208269751.1">
    <property type="nucleotide sequence ID" value="NZ_BAAAGM010000070.1"/>
</dbReference>
<reference evidence="4 5" key="1">
    <citation type="submission" date="2021-03" db="EMBL/GenBank/DDBJ databases">
        <authorList>
            <person name="Kanchanasin P."/>
            <person name="Saeng-In P."/>
            <person name="Phongsopitanun W."/>
            <person name="Yuki M."/>
            <person name="Kudo T."/>
            <person name="Ohkuma M."/>
            <person name="Tanasupawat S."/>
        </authorList>
    </citation>
    <scope>NUCLEOTIDE SEQUENCE [LARGE SCALE GENOMIC DNA]</scope>
    <source>
        <strain evidence="4 5">L46</strain>
    </source>
</reference>
<evidence type="ECO:0000313" key="4">
    <source>
        <dbReference type="EMBL" id="MBO2441384.1"/>
    </source>
</evidence>
<evidence type="ECO:0000256" key="2">
    <source>
        <dbReference type="ARBA" id="ARBA00022448"/>
    </source>
</evidence>
<name>A0ABS3R720_9ACTN</name>
<dbReference type="EMBL" id="JAGEOK010000019">
    <property type="protein sequence ID" value="MBO2441384.1"/>
    <property type="molecule type" value="Genomic_DNA"/>
</dbReference>
<comment type="similarity">
    <text evidence="1">Belongs to the V-ATPase D subunit family.</text>
</comment>
<dbReference type="InterPro" id="IPR002699">
    <property type="entry name" value="V_ATPase_D"/>
</dbReference>
<keyword evidence="2" id="KW-0813">Transport</keyword>
<evidence type="ECO:0000313" key="5">
    <source>
        <dbReference type="Proteomes" id="UP000666915"/>
    </source>
</evidence>
<evidence type="ECO:0000256" key="3">
    <source>
        <dbReference type="ARBA" id="ARBA00023065"/>
    </source>
</evidence>
<protein>
    <recommendedName>
        <fullName evidence="6">V-type ATPase, D subunit</fullName>
    </recommendedName>
</protein>
<evidence type="ECO:0008006" key="6">
    <source>
        <dbReference type="Google" id="ProtNLM"/>
    </source>
</evidence>
<comment type="caution">
    <text evidence="4">The sequence shown here is derived from an EMBL/GenBank/DDBJ whole genome shotgun (WGS) entry which is preliminary data.</text>
</comment>
<sequence length="201" mass="22012">MSAGPQGRAGRLWHRQRIDAAEAALDLLQRKLAILRGEQDGLHRLAAATGDEWDRRCREADRLLLRALLLGGRRVLPLASTGRHAELTVEHATTMGVDHPAHIAFDLPDESGPAPGSPALEPARRACRAALEAACAHAAAKAAAAVIDAEVSATRQRIRAIERRRLPRLRSALDRIELSLEEREREDGARLRLLAGRDDRP</sequence>
<dbReference type="Proteomes" id="UP000666915">
    <property type="component" value="Unassembled WGS sequence"/>
</dbReference>
<proteinExistence type="inferred from homology"/>
<keyword evidence="3" id="KW-0406">Ion transport</keyword>
<evidence type="ECO:0000256" key="1">
    <source>
        <dbReference type="ARBA" id="ARBA00005850"/>
    </source>
</evidence>